<evidence type="ECO:0000313" key="2">
    <source>
        <dbReference type="EMBL" id="PRY58186.1"/>
    </source>
</evidence>
<keyword evidence="1" id="KW-0472">Membrane</keyword>
<reference evidence="2 3" key="1">
    <citation type="submission" date="2018-03" db="EMBL/GenBank/DDBJ databases">
        <title>Genomic Encyclopedia of Archaeal and Bacterial Type Strains, Phase II (KMG-II): from individual species to whole genera.</title>
        <authorList>
            <person name="Goeker M."/>
        </authorList>
    </citation>
    <scope>NUCLEOTIDE SEQUENCE [LARGE SCALE GENOMIC DNA]</scope>
    <source>
        <strain evidence="2 3">ATCC BAA-1496</strain>
    </source>
</reference>
<comment type="caution">
    <text evidence="2">The sequence shown here is derived from an EMBL/GenBank/DDBJ whole genome shotgun (WGS) entry which is preliminary data.</text>
</comment>
<proteinExistence type="predicted"/>
<organism evidence="2 3">
    <name type="scientific">Knoellia remsis</name>
    <dbReference type="NCBI Taxonomy" id="407159"/>
    <lineage>
        <taxon>Bacteria</taxon>
        <taxon>Bacillati</taxon>
        <taxon>Actinomycetota</taxon>
        <taxon>Actinomycetes</taxon>
        <taxon>Micrococcales</taxon>
        <taxon>Intrasporangiaceae</taxon>
        <taxon>Knoellia</taxon>
    </lineage>
</organism>
<dbReference type="AlphaFoldDB" id="A0A2T0UJY0"/>
<keyword evidence="1" id="KW-0812">Transmembrane</keyword>
<gene>
    <name evidence="2" type="ORF">BCF74_1123</name>
</gene>
<dbReference type="EMBL" id="PVTI01000012">
    <property type="protein sequence ID" value="PRY58186.1"/>
    <property type="molecule type" value="Genomic_DNA"/>
</dbReference>
<evidence type="ECO:0000313" key="3">
    <source>
        <dbReference type="Proteomes" id="UP000237822"/>
    </source>
</evidence>
<name>A0A2T0UJY0_9MICO</name>
<dbReference type="RefSeq" id="WP_146132909.1">
    <property type="nucleotide sequence ID" value="NZ_PVTI01000012.1"/>
</dbReference>
<evidence type="ECO:0000256" key="1">
    <source>
        <dbReference type="SAM" id="Phobius"/>
    </source>
</evidence>
<accession>A0A2T0UJY0</accession>
<keyword evidence="3" id="KW-1185">Reference proteome</keyword>
<feature type="transmembrane region" description="Helical" evidence="1">
    <location>
        <begin position="12"/>
        <end position="31"/>
    </location>
</feature>
<feature type="transmembrane region" description="Helical" evidence="1">
    <location>
        <begin position="51"/>
        <end position="76"/>
    </location>
</feature>
<dbReference type="Proteomes" id="UP000237822">
    <property type="component" value="Unassembled WGS sequence"/>
</dbReference>
<protein>
    <submittedName>
        <fullName evidence="2">Uncharacterized protein</fullName>
    </submittedName>
</protein>
<keyword evidence="1" id="KW-1133">Transmembrane helix</keyword>
<sequence>MNDPVRRPNHIRVLLIGAVVGFAVGGALGLFRGFEDSTRVQQGQYSTATAVGYLGILGALTIGLLAAGVSVLIEVLSERRNR</sequence>